<dbReference type="Gene3D" id="3.30.40.10">
    <property type="entry name" value="Zinc/RING finger domain, C3HC4 (zinc finger)"/>
    <property type="match status" value="1"/>
</dbReference>
<proteinExistence type="predicted"/>
<dbReference type="AlphaFoldDB" id="A0AAV9G6F9"/>
<accession>A0AAV9G6F9</accession>
<organism evidence="7 8">
    <name type="scientific">Podospora aff. communis PSN243</name>
    <dbReference type="NCBI Taxonomy" id="3040156"/>
    <lineage>
        <taxon>Eukaryota</taxon>
        <taxon>Fungi</taxon>
        <taxon>Dikarya</taxon>
        <taxon>Ascomycota</taxon>
        <taxon>Pezizomycotina</taxon>
        <taxon>Sordariomycetes</taxon>
        <taxon>Sordariomycetidae</taxon>
        <taxon>Sordariales</taxon>
        <taxon>Podosporaceae</taxon>
        <taxon>Podospora</taxon>
    </lineage>
</organism>
<dbReference type="GO" id="GO:0061630">
    <property type="term" value="F:ubiquitin protein ligase activity"/>
    <property type="evidence" value="ECO:0007669"/>
    <property type="project" value="InterPro"/>
</dbReference>
<gene>
    <name evidence="7" type="ORF">QBC34DRAFT_309977</name>
</gene>
<dbReference type="GO" id="GO:0032183">
    <property type="term" value="F:SUMO binding"/>
    <property type="evidence" value="ECO:0007669"/>
    <property type="project" value="TreeGrafter"/>
</dbReference>
<dbReference type="PROSITE" id="PS50089">
    <property type="entry name" value="ZF_RING_2"/>
    <property type="match status" value="1"/>
</dbReference>
<keyword evidence="1" id="KW-0479">Metal-binding</keyword>
<dbReference type="InterPro" id="IPR001841">
    <property type="entry name" value="Znf_RING"/>
</dbReference>
<dbReference type="GO" id="GO:0033768">
    <property type="term" value="C:SUMO-targeted ubiquitin ligase complex"/>
    <property type="evidence" value="ECO:0007669"/>
    <property type="project" value="TreeGrafter"/>
</dbReference>
<evidence type="ECO:0000256" key="3">
    <source>
        <dbReference type="ARBA" id="ARBA00022833"/>
    </source>
</evidence>
<dbReference type="SUPFAM" id="SSF57850">
    <property type="entry name" value="RING/U-box"/>
    <property type="match status" value="1"/>
</dbReference>
<dbReference type="GO" id="GO:0008270">
    <property type="term" value="F:zinc ion binding"/>
    <property type="evidence" value="ECO:0007669"/>
    <property type="project" value="UniProtKB-KW"/>
</dbReference>
<feature type="domain" description="RING-type" evidence="6">
    <location>
        <begin position="149"/>
        <end position="190"/>
    </location>
</feature>
<keyword evidence="2 4" id="KW-0863">Zinc-finger</keyword>
<protein>
    <recommendedName>
        <fullName evidence="6">RING-type domain-containing protein</fullName>
    </recommendedName>
</protein>
<comment type="caution">
    <text evidence="7">The sequence shown here is derived from an EMBL/GenBank/DDBJ whole genome shotgun (WGS) entry which is preliminary data.</text>
</comment>
<dbReference type="PANTHER" id="PTHR47094">
    <property type="entry name" value="ELFLESS, ISOFORM B"/>
    <property type="match status" value="1"/>
</dbReference>
<dbReference type="Pfam" id="PF13920">
    <property type="entry name" value="zf-C3HC4_3"/>
    <property type="match status" value="1"/>
</dbReference>
<name>A0AAV9G6F9_9PEZI</name>
<dbReference type="PROSITE" id="PS00518">
    <property type="entry name" value="ZF_RING_1"/>
    <property type="match status" value="1"/>
</dbReference>
<evidence type="ECO:0000256" key="4">
    <source>
        <dbReference type="PROSITE-ProRule" id="PRU00175"/>
    </source>
</evidence>
<dbReference type="SMART" id="SM00184">
    <property type="entry name" value="RING"/>
    <property type="match status" value="1"/>
</dbReference>
<sequence>REPNSDDFFLNELATGNFSSPSILNDNPRELSLSPWQRDPVGRPTDSQTNDGRANEAEVKNEPAPADDIEMPSRQTGGAAAAMRGSRRSSGPGSSPATSKKRKREKIEEDPFAEDTADVIDLAGTEEVPEELMAPKTPKSETKLSKFQCVVCMDDTSALTVTHCGHLYCGECLHSSLQIDASKKICPICRQKVEPRPPGGRFSAKAKGYYPLQLRLTSKKSLGKRAAQ</sequence>
<dbReference type="InterPro" id="IPR013083">
    <property type="entry name" value="Znf_RING/FYVE/PHD"/>
</dbReference>
<feature type="compositionally biased region" description="Acidic residues" evidence="5">
    <location>
        <begin position="108"/>
        <end position="118"/>
    </location>
</feature>
<feature type="compositionally biased region" description="Polar residues" evidence="5">
    <location>
        <begin position="14"/>
        <end position="25"/>
    </location>
</feature>
<evidence type="ECO:0000256" key="1">
    <source>
        <dbReference type="ARBA" id="ARBA00022723"/>
    </source>
</evidence>
<reference evidence="7" key="2">
    <citation type="submission" date="2023-05" db="EMBL/GenBank/DDBJ databases">
        <authorList>
            <consortium name="Lawrence Berkeley National Laboratory"/>
            <person name="Steindorff A."/>
            <person name="Hensen N."/>
            <person name="Bonometti L."/>
            <person name="Westerberg I."/>
            <person name="Brannstrom I.O."/>
            <person name="Guillou S."/>
            <person name="Cros-Aarteil S."/>
            <person name="Calhoun S."/>
            <person name="Haridas S."/>
            <person name="Kuo A."/>
            <person name="Mondo S."/>
            <person name="Pangilinan J."/>
            <person name="Riley R."/>
            <person name="Labutti K."/>
            <person name="Andreopoulos B."/>
            <person name="Lipzen A."/>
            <person name="Chen C."/>
            <person name="Yanf M."/>
            <person name="Daum C."/>
            <person name="Ng V."/>
            <person name="Clum A."/>
            <person name="Ohm R."/>
            <person name="Martin F."/>
            <person name="Silar P."/>
            <person name="Natvig D."/>
            <person name="Lalanne C."/>
            <person name="Gautier V."/>
            <person name="Ament-Velasquez S.L."/>
            <person name="Kruys A."/>
            <person name="Hutchinson M.I."/>
            <person name="Powell A.J."/>
            <person name="Barry K."/>
            <person name="Miller A.N."/>
            <person name="Grigoriev I.V."/>
            <person name="Debuchy R."/>
            <person name="Gladieux P."/>
            <person name="Thoren M.H."/>
            <person name="Johannesson H."/>
        </authorList>
    </citation>
    <scope>NUCLEOTIDE SEQUENCE</scope>
    <source>
        <strain evidence="7">PSN243</strain>
    </source>
</reference>
<evidence type="ECO:0000313" key="7">
    <source>
        <dbReference type="EMBL" id="KAK4443935.1"/>
    </source>
</evidence>
<evidence type="ECO:0000256" key="2">
    <source>
        <dbReference type="ARBA" id="ARBA00022771"/>
    </source>
</evidence>
<dbReference type="Proteomes" id="UP001321760">
    <property type="component" value="Unassembled WGS sequence"/>
</dbReference>
<dbReference type="GO" id="GO:0006511">
    <property type="term" value="P:ubiquitin-dependent protein catabolic process"/>
    <property type="evidence" value="ECO:0007669"/>
    <property type="project" value="TreeGrafter"/>
</dbReference>
<feature type="compositionally biased region" description="Low complexity" evidence="5">
    <location>
        <begin position="77"/>
        <end position="97"/>
    </location>
</feature>
<feature type="non-terminal residue" evidence="7">
    <location>
        <position position="1"/>
    </location>
</feature>
<dbReference type="InterPro" id="IPR017907">
    <property type="entry name" value="Znf_RING_CS"/>
</dbReference>
<keyword evidence="3" id="KW-0862">Zinc</keyword>
<reference evidence="7" key="1">
    <citation type="journal article" date="2023" name="Mol. Phylogenet. Evol.">
        <title>Genome-scale phylogeny and comparative genomics of the fungal order Sordariales.</title>
        <authorList>
            <person name="Hensen N."/>
            <person name="Bonometti L."/>
            <person name="Westerberg I."/>
            <person name="Brannstrom I.O."/>
            <person name="Guillou S."/>
            <person name="Cros-Aarteil S."/>
            <person name="Calhoun S."/>
            <person name="Haridas S."/>
            <person name="Kuo A."/>
            <person name="Mondo S."/>
            <person name="Pangilinan J."/>
            <person name="Riley R."/>
            <person name="LaButti K."/>
            <person name="Andreopoulos B."/>
            <person name="Lipzen A."/>
            <person name="Chen C."/>
            <person name="Yan M."/>
            <person name="Daum C."/>
            <person name="Ng V."/>
            <person name="Clum A."/>
            <person name="Steindorff A."/>
            <person name="Ohm R.A."/>
            <person name="Martin F."/>
            <person name="Silar P."/>
            <person name="Natvig D.O."/>
            <person name="Lalanne C."/>
            <person name="Gautier V."/>
            <person name="Ament-Velasquez S.L."/>
            <person name="Kruys A."/>
            <person name="Hutchinson M.I."/>
            <person name="Powell A.J."/>
            <person name="Barry K."/>
            <person name="Miller A.N."/>
            <person name="Grigoriev I.V."/>
            <person name="Debuchy R."/>
            <person name="Gladieux P."/>
            <person name="Hiltunen Thoren M."/>
            <person name="Johannesson H."/>
        </authorList>
    </citation>
    <scope>NUCLEOTIDE SEQUENCE</scope>
    <source>
        <strain evidence="7">PSN243</strain>
    </source>
</reference>
<feature type="region of interest" description="Disordered" evidence="5">
    <location>
        <begin position="1"/>
        <end position="139"/>
    </location>
</feature>
<keyword evidence="8" id="KW-1185">Reference proteome</keyword>
<evidence type="ECO:0000313" key="8">
    <source>
        <dbReference type="Proteomes" id="UP001321760"/>
    </source>
</evidence>
<dbReference type="EMBL" id="MU865984">
    <property type="protein sequence ID" value="KAK4443935.1"/>
    <property type="molecule type" value="Genomic_DNA"/>
</dbReference>
<dbReference type="InterPro" id="IPR049627">
    <property type="entry name" value="SLX8"/>
</dbReference>
<evidence type="ECO:0000259" key="6">
    <source>
        <dbReference type="PROSITE" id="PS50089"/>
    </source>
</evidence>
<evidence type="ECO:0000256" key="5">
    <source>
        <dbReference type="SAM" id="MobiDB-lite"/>
    </source>
</evidence>
<dbReference type="GO" id="GO:0140082">
    <property type="term" value="F:SUMO-ubiquitin ligase activity"/>
    <property type="evidence" value="ECO:0007669"/>
    <property type="project" value="TreeGrafter"/>
</dbReference>
<dbReference type="PANTHER" id="PTHR47094:SF1">
    <property type="entry name" value="RING-TYPE E3 UBIQUITIN TRANSFERASE"/>
    <property type="match status" value="1"/>
</dbReference>